<name>A0ABD3XGF9_SINWO</name>
<dbReference type="Gene3D" id="2.170.140.10">
    <property type="entry name" value="Chitin binding domain"/>
    <property type="match status" value="1"/>
</dbReference>
<dbReference type="InterPro" id="IPR036508">
    <property type="entry name" value="Chitin-bd_dom_sf"/>
</dbReference>
<dbReference type="PANTHER" id="PTHR46534">
    <property type="entry name" value="IGGFC_BINDING DOMAIN-CONTAINING PROTEIN"/>
    <property type="match status" value="1"/>
</dbReference>
<dbReference type="SMART" id="SM00209">
    <property type="entry name" value="TSP1"/>
    <property type="match status" value="1"/>
</dbReference>
<evidence type="ECO:0000256" key="2">
    <source>
        <dbReference type="ARBA" id="ARBA00023157"/>
    </source>
</evidence>
<keyword evidence="5" id="KW-1185">Reference proteome</keyword>
<protein>
    <recommendedName>
        <fullName evidence="3">Chitin-binding type-2 domain-containing protein</fullName>
    </recommendedName>
</protein>
<dbReference type="Pfam" id="PF17517">
    <property type="entry name" value="IgGFc_binding"/>
    <property type="match status" value="1"/>
</dbReference>
<dbReference type="SUPFAM" id="SSF57625">
    <property type="entry name" value="Invertebrate chitin-binding proteins"/>
    <property type="match status" value="1"/>
</dbReference>
<dbReference type="InterPro" id="IPR002557">
    <property type="entry name" value="Chitin-bd_dom"/>
</dbReference>
<reference evidence="4 5" key="1">
    <citation type="submission" date="2024-11" db="EMBL/GenBank/DDBJ databases">
        <title>Chromosome-level genome assembly of the freshwater bivalve Anodonta woodiana.</title>
        <authorList>
            <person name="Chen X."/>
        </authorList>
    </citation>
    <scope>NUCLEOTIDE SEQUENCE [LARGE SCALE GENOMIC DNA]</scope>
    <source>
        <strain evidence="4">MN2024</strain>
        <tissue evidence="4">Gills</tissue>
    </source>
</reference>
<gene>
    <name evidence="4" type="ORF">ACJMK2_024784</name>
</gene>
<dbReference type="SUPFAM" id="SSF82895">
    <property type="entry name" value="TSP-1 type 1 repeat"/>
    <property type="match status" value="1"/>
</dbReference>
<feature type="domain" description="Chitin-binding type-2" evidence="3">
    <location>
        <begin position="536"/>
        <end position="596"/>
    </location>
</feature>
<keyword evidence="2" id="KW-1015">Disulfide bond</keyword>
<feature type="domain" description="Chitin-binding type-2" evidence="3">
    <location>
        <begin position="680"/>
        <end position="740"/>
    </location>
</feature>
<comment type="caution">
    <text evidence="4">The sequence shown here is derived from an EMBL/GenBank/DDBJ whole genome shotgun (WGS) entry which is preliminary data.</text>
</comment>
<dbReference type="EMBL" id="JBJQND010000002">
    <property type="protein sequence ID" value="KAL3884666.1"/>
    <property type="molecule type" value="Genomic_DNA"/>
</dbReference>
<dbReference type="InterPro" id="IPR000884">
    <property type="entry name" value="TSP1_rpt"/>
</dbReference>
<dbReference type="InterPro" id="IPR035234">
    <property type="entry name" value="IgGFc-bd_N"/>
</dbReference>
<organism evidence="4 5">
    <name type="scientific">Sinanodonta woodiana</name>
    <name type="common">Chinese pond mussel</name>
    <name type="synonym">Anodonta woodiana</name>
    <dbReference type="NCBI Taxonomy" id="1069815"/>
    <lineage>
        <taxon>Eukaryota</taxon>
        <taxon>Metazoa</taxon>
        <taxon>Spiralia</taxon>
        <taxon>Lophotrochozoa</taxon>
        <taxon>Mollusca</taxon>
        <taxon>Bivalvia</taxon>
        <taxon>Autobranchia</taxon>
        <taxon>Heteroconchia</taxon>
        <taxon>Palaeoheterodonta</taxon>
        <taxon>Unionida</taxon>
        <taxon>Unionoidea</taxon>
        <taxon>Unionidae</taxon>
        <taxon>Unioninae</taxon>
        <taxon>Sinanodonta</taxon>
    </lineage>
</organism>
<dbReference type="SMART" id="SM00494">
    <property type="entry name" value="ChtBD2"/>
    <property type="match status" value="5"/>
</dbReference>
<dbReference type="Proteomes" id="UP001634394">
    <property type="component" value="Unassembled WGS sequence"/>
</dbReference>
<dbReference type="PROSITE" id="PS50092">
    <property type="entry name" value="TSP1"/>
    <property type="match status" value="1"/>
</dbReference>
<dbReference type="Pfam" id="PF00090">
    <property type="entry name" value="TSP_1"/>
    <property type="match status" value="1"/>
</dbReference>
<keyword evidence="1" id="KW-0677">Repeat</keyword>
<sequence length="1140" mass="126999">MENLNYGTNKTFPLELYISTQEQRDVHVTVTTPKWSNPAFNETFTIKDGQVHKVLIDDALRMIGSDLSSKGIHITADAEVVCYGANKMSLSNDVFLGIPTDALGTEYYAVTHCDCDGIDDTKSEVGIASVYDGTSITITLPKSDPNLSVTYNSKKYGPGDSFTVTMDRYDTLQLQSDRDLTGMHIVSDKPIATFSGNVKTNIGLGASADHLVEQLTSVDRWGRQFVSAPIPARTVGDIFKIVASEDNTVIHITGMPPITLAKAGDSTNVTLPSDQYKMIKSDKPVLVTQFVQSEQDPHEPADPSMMILPPYELFGSDYTFTTPEYSRPDFGNDVRFRYENLFMLVADTSEKDGLLLDGKPLPKNLVWHSISGTSLSGTNFQVSHGTHTVRHSNPLSIFGGYLYGHAYHESFAFPTGMRLATINANCTPSATQPGDGLDNDCDGKIDEELCTPDNQRADDDGDGKNDEDCVKVTPIDGLWSKWSTWGTCSVTCDDGQKTRIRNCSNPTPRFGGKNCVGNDTDHQSCYSGKPCPVDIDRICKGNKSAIVARSENCAQYYDCSRDNMPLGGHLLECPYPQLFNDVSKRCDEFQNVVCGRKPEPMNPCNYTQNLCNKKDPSCVPCNLRLPSCEGQPDGKRPFAVFDPKYFTCFKNRTLDLQMCINGYFDLRAQKCVPHTSNTLGFYCRLHPNSKLGYPGNCAKYYDCSKSGNTMTDRLSECMYPDLFDVENLMCKNFTDVNCTTRMEPQAPCEYQQNVCNGKDPTCSPCPDNHSSCVGQPDGSNPFIGREWSDDFVTCFQNRTMETKKCAVGYFHPVLRKCQDKVTQGTIPDYCKAHPTAVFESDTNCAKYYNCSDVKSRIGGNPVECKYPDLFSTKTNQCENFTLVKCENRTEPQAPCQYDQNLCHSTNSSCLPCPERLPSCIGLPDGANRFVGREWKSEYVTCYMNRTMEISQCSKGEYFHPKERKCKTPVIKDILLLAQVIASVSFSVDVPDFCAANPTSIVPSEDNCAQYYNCTHPRIQQGDALECHYPDLFSRQTLQCQNFTNTSCDNRTEPQAPCEYDENQCKTTNSSCNPCSTRFSSCVGLPDGANVFLGREWKSDYTVCFKNRTMDQTKCTNGQYFHPKDRKCQTKVQTGKLEAIT</sequence>
<evidence type="ECO:0000259" key="3">
    <source>
        <dbReference type="PROSITE" id="PS50940"/>
    </source>
</evidence>
<feature type="domain" description="Chitin-binding type-2" evidence="3">
    <location>
        <begin position="827"/>
        <end position="887"/>
    </location>
</feature>
<dbReference type="FunFam" id="2.20.100.10:FF:000007">
    <property type="entry name" value="Thrombospondin 1"/>
    <property type="match status" value="1"/>
</dbReference>
<dbReference type="Pfam" id="PF01607">
    <property type="entry name" value="CBM_14"/>
    <property type="match status" value="1"/>
</dbReference>
<evidence type="ECO:0000256" key="1">
    <source>
        <dbReference type="ARBA" id="ARBA00022737"/>
    </source>
</evidence>
<dbReference type="InterPro" id="IPR036383">
    <property type="entry name" value="TSP1_rpt_sf"/>
</dbReference>
<dbReference type="AlphaFoldDB" id="A0ABD3XGF9"/>
<dbReference type="PROSITE" id="PS50940">
    <property type="entry name" value="CHIT_BIND_II"/>
    <property type="match status" value="4"/>
</dbReference>
<evidence type="ECO:0000313" key="5">
    <source>
        <dbReference type="Proteomes" id="UP001634394"/>
    </source>
</evidence>
<dbReference type="Gene3D" id="2.20.100.10">
    <property type="entry name" value="Thrombospondin type-1 (TSP1) repeat"/>
    <property type="match status" value="1"/>
</dbReference>
<proteinExistence type="predicted"/>
<dbReference type="PANTHER" id="PTHR46534:SF1">
    <property type="entry name" value="IGGFC-BINDING PROTEIN N-TERMINAL DOMAIN-CONTAINING PROTEIN"/>
    <property type="match status" value="1"/>
</dbReference>
<feature type="domain" description="Chitin-binding type-2" evidence="3">
    <location>
        <begin position="990"/>
        <end position="1049"/>
    </location>
</feature>
<evidence type="ECO:0000313" key="4">
    <source>
        <dbReference type="EMBL" id="KAL3884666.1"/>
    </source>
</evidence>
<accession>A0ABD3XGF9</accession>